<sequence>MSGFERILARVGGDALRDYCSSAIEDELKNLKEKMYVCLTSVEKALEVQDAILKLDVPLTDNAATFAAIQSGYQKFNDDLDKFIKEQKKVQAADVARKAEDEQSHSGSTKRRRTDSVASANGQKDSPQGQEITRLLGKIQHRLTRKKNDTWIAKNINDVGTIASLVKLKVPEKAQRKDLVLVLDHFVSAVLLSAFVTDSVLAQLSNMLVNLVGAHDDIDDYIRLNSAIVSDEPQPKKTKIEHNAVDLIMKVENAATSNQPPGIFEVHVYDLPWGAKQTDVEAYFSGAGTIASIRMPTMDDGSTVGVAIIRFATYESMSTALRMDGYHFQGKSIRVTMPAKST</sequence>
<dbReference type="CDD" id="cd00590">
    <property type="entry name" value="RRM_SF"/>
    <property type="match status" value="1"/>
</dbReference>
<dbReference type="Pfam" id="PF00076">
    <property type="entry name" value="RRM_1"/>
    <property type="match status" value="1"/>
</dbReference>
<evidence type="ECO:0000313" key="6">
    <source>
        <dbReference type="Proteomes" id="UP000019132"/>
    </source>
</evidence>
<dbReference type="STRING" id="431595.K3WVU6"/>
<dbReference type="InterPro" id="IPR000504">
    <property type="entry name" value="RRM_dom"/>
</dbReference>
<dbReference type="eggNOG" id="ENOG502RXEH">
    <property type="taxonomic scope" value="Eukaryota"/>
</dbReference>
<organism evidence="5 6">
    <name type="scientific">Globisporangium ultimum (strain ATCC 200006 / CBS 805.95 / DAOM BR144)</name>
    <name type="common">Pythium ultimum</name>
    <dbReference type="NCBI Taxonomy" id="431595"/>
    <lineage>
        <taxon>Eukaryota</taxon>
        <taxon>Sar</taxon>
        <taxon>Stramenopiles</taxon>
        <taxon>Oomycota</taxon>
        <taxon>Peronosporomycetes</taxon>
        <taxon>Pythiales</taxon>
        <taxon>Pythiaceae</taxon>
        <taxon>Globisporangium</taxon>
    </lineage>
</organism>
<accession>K3WVU6</accession>
<dbReference type="InterPro" id="IPR035979">
    <property type="entry name" value="RBD_domain_sf"/>
</dbReference>
<keyword evidence="6" id="KW-1185">Reference proteome</keyword>
<dbReference type="Gene3D" id="3.30.70.330">
    <property type="match status" value="1"/>
</dbReference>
<reference evidence="5" key="3">
    <citation type="submission" date="2015-02" db="UniProtKB">
        <authorList>
            <consortium name="EnsemblProtists"/>
        </authorList>
    </citation>
    <scope>IDENTIFICATION</scope>
    <source>
        <strain evidence="5">DAOM BR144</strain>
    </source>
</reference>
<dbReference type="PANTHER" id="PTHR23236">
    <property type="entry name" value="EUKARYOTIC TRANSLATION INITIATION FACTOR 4B/4H"/>
    <property type="match status" value="1"/>
</dbReference>
<dbReference type="AlphaFoldDB" id="K3WVU6"/>
<protein>
    <recommendedName>
        <fullName evidence="4">RRM domain-containing protein</fullName>
    </recommendedName>
</protein>
<dbReference type="InParanoid" id="K3WVU6"/>
<dbReference type="VEuPathDB" id="FungiDB:PYU1_G009076"/>
<dbReference type="EMBL" id="GL376599">
    <property type="status" value="NOT_ANNOTATED_CDS"/>
    <property type="molecule type" value="Genomic_DNA"/>
</dbReference>
<reference evidence="6" key="2">
    <citation type="submission" date="2010-04" db="EMBL/GenBank/DDBJ databases">
        <authorList>
            <person name="Buell R."/>
            <person name="Hamilton J."/>
            <person name="Hostetler J."/>
        </authorList>
    </citation>
    <scope>NUCLEOTIDE SEQUENCE [LARGE SCALE GENOMIC DNA]</scope>
    <source>
        <strain evidence="6">DAOM:BR144</strain>
    </source>
</reference>
<feature type="domain" description="RRM" evidence="4">
    <location>
        <begin position="264"/>
        <end position="340"/>
    </location>
</feature>
<dbReference type="Proteomes" id="UP000019132">
    <property type="component" value="Unassembled WGS sequence"/>
</dbReference>
<dbReference type="PANTHER" id="PTHR23236:SF12">
    <property type="entry name" value="EUKARYOTIC INITIATION FACTOR 4B-RELATED"/>
    <property type="match status" value="1"/>
</dbReference>
<name>K3WVU6_GLOUD</name>
<dbReference type="InterPro" id="IPR012677">
    <property type="entry name" value="Nucleotide-bd_a/b_plait_sf"/>
</dbReference>
<feature type="compositionally biased region" description="Basic and acidic residues" evidence="3">
    <location>
        <begin position="94"/>
        <end position="104"/>
    </location>
</feature>
<dbReference type="GO" id="GO:0008143">
    <property type="term" value="F:poly(A) binding"/>
    <property type="evidence" value="ECO:0007669"/>
    <property type="project" value="TreeGrafter"/>
</dbReference>
<evidence type="ECO:0000259" key="4">
    <source>
        <dbReference type="PROSITE" id="PS50102"/>
    </source>
</evidence>
<evidence type="ECO:0000313" key="5">
    <source>
        <dbReference type="EnsemblProtists" id="PYU1_T009094"/>
    </source>
</evidence>
<dbReference type="PROSITE" id="PS50102">
    <property type="entry name" value="RRM"/>
    <property type="match status" value="1"/>
</dbReference>
<evidence type="ECO:0000256" key="1">
    <source>
        <dbReference type="ARBA" id="ARBA00022884"/>
    </source>
</evidence>
<dbReference type="OMA" id="QHRITRK"/>
<dbReference type="SUPFAM" id="SSF54928">
    <property type="entry name" value="RNA-binding domain, RBD"/>
    <property type="match status" value="1"/>
</dbReference>
<reference evidence="6" key="1">
    <citation type="journal article" date="2010" name="Genome Biol.">
        <title>Genome sequence of the necrotrophic plant pathogen Pythium ultimum reveals original pathogenicity mechanisms and effector repertoire.</title>
        <authorList>
            <person name="Levesque C.A."/>
            <person name="Brouwer H."/>
            <person name="Cano L."/>
            <person name="Hamilton J.P."/>
            <person name="Holt C."/>
            <person name="Huitema E."/>
            <person name="Raffaele S."/>
            <person name="Robideau G.P."/>
            <person name="Thines M."/>
            <person name="Win J."/>
            <person name="Zerillo M.M."/>
            <person name="Beakes G.W."/>
            <person name="Boore J.L."/>
            <person name="Busam D."/>
            <person name="Dumas B."/>
            <person name="Ferriera S."/>
            <person name="Fuerstenberg S.I."/>
            <person name="Gachon C.M."/>
            <person name="Gaulin E."/>
            <person name="Govers F."/>
            <person name="Grenville-Briggs L."/>
            <person name="Horner N."/>
            <person name="Hostetler J."/>
            <person name="Jiang R.H."/>
            <person name="Johnson J."/>
            <person name="Krajaejun T."/>
            <person name="Lin H."/>
            <person name="Meijer H.J."/>
            <person name="Moore B."/>
            <person name="Morris P."/>
            <person name="Phuntmart V."/>
            <person name="Puiu D."/>
            <person name="Shetty J."/>
            <person name="Stajich J.E."/>
            <person name="Tripathy S."/>
            <person name="Wawra S."/>
            <person name="van West P."/>
            <person name="Whitty B.R."/>
            <person name="Coutinho P.M."/>
            <person name="Henrissat B."/>
            <person name="Martin F."/>
            <person name="Thomas P.D."/>
            <person name="Tyler B.M."/>
            <person name="De Vries R.P."/>
            <person name="Kamoun S."/>
            <person name="Yandell M."/>
            <person name="Tisserat N."/>
            <person name="Buell C.R."/>
        </authorList>
    </citation>
    <scope>NUCLEOTIDE SEQUENCE</scope>
    <source>
        <strain evidence="6">DAOM:BR144</strain>
    </source>
</reference>
<dbReference type="SMART" id="SM00360">
    <property type="entry name" value="RRM"/>
    <property type="match status" value="1"/>
</dbReference>
<evidence type="ECO:0000256" key="2">
    <source>
        <dbReference type="PROSITE-ProRule" id="PRU00176"/>
    </source>
</evidence>
<dbReference type="EnsemblProtists" id="PYU1_T009094">
    <property type="protein sequence ID" value="PYU1_T009094"/>
    <property type="gene ID" value="PYU1_G009076"/>
</dbReference>
<feature type="compositionally biased region" description="Polar residues" evidence="3">
    <location>
        <begin position="116"/>
        <end position="131"/>
    </location>
</feature>
<keyword evidence="1 2" id="KW-0694">RNA-binding</keyword>
<feature type="region of interest" description="Disordered" evidence="3">
    <location>
        <begin position="94"/>
        <end position="131"/>
    </location>
</feature>
<dbReference type="HOGENOM" id="CLU_777241_0_0_1"/>
<proteinExistence type="predicted"/>
<evidence type="ECO:0000256" key="3">
    <source>
        <dbReference type="SAM" id="MobiDB-lite"/>
    </source>
</evidence>